<dbReference type="Proteomes" id="UP000293562">
    <property type="component" value="Unassembled WGS sequence"/>
</dbReference>
<name>A0A4Q7VJQ9_9BACT</name>
<accession>A0A4Q7VJQ9</accession>
<dbReference type="EMBL" id="SHKN01000001">
    <property type="protein sequence ID" value="RZT96446.1"/>
    <property type="molecule type" value="Genomic_DNA"/>
</dbReference>
<dbReference type="Pfam" id="PF02517">
    <property type="entry name" value="Rce1-like"/>
    <property type="match status" value="1"/>
</dbReference>
<sequence>MLLIIILGNLIPVIFGIIAFKQWRKAGLSKNEIGQKLGFRPFFKFQLLTGLLIGAVIFALIFLIFLYGDLLTITQFSWTNGHFFKIVLIFAAAAFAEEIIFRSFFINGLKLYLKSTALIIFITALFFGFVHMFNQGSTHLSTLSAFIGGIMYALAFIKTEKLWLPIGLHFSWNFFQAFVFGFPVSGFVIDGLFKINISGQEFLTGGEYGPEGGLVGIIARCLVIFTVGLIYKSNKDGNKA</sequence>
<feature type="transmembrane region" description="Helical" evidence="1">
    <location>
        <begin position="82"/>
        <end position="100"/>
    </location>
</feature>
<protein>
    <recommendedName>
        <fullName evidence="2">CAAX prenyl protease 2/Lysostaphin resistance protein A-like domain-containing protein</fullName>
    </recommendedName>
</protein>
<feature type="domain" description="CAAX prenyl protease 2/Lysostaphin resistance protein A-like" evidence="2">
    <location>
        <begin position="83"/>
        <end position="175"/>
    </location>
</feature>
<organism evidence="3 4">
    <name type="scientific">Ancylomarina subtilis</name>
    <dbReference type="NCBI Taxonomy" id="1639035"/>
    <lineage>
        <taxon>Bacteria</taxon>
        <taxon>Pseudomonadati</taxon>
        <taxon>Bacteroidota</taxon>
        <taxon>Bacteroidia</taxon>
        <taxon>Marinilabiliales</taxon>
        <taxon>Marinifilaceae</taxon>
        <taxon>Ancylomarina</taxon>
    </lineage>
</organism>
<dbReference type="AlphaFoldDB" id="A0A4Q7VJQ9"/>
<dbReference type="GO" id="GO:0004175">
    <property type="term" value="F:endopeptidase activity"/>
    <property type="evidence" value="ECO:0007669"/>
    <property type="project" value="UniProtKB-ARBA"/>
</dbReference>
<gene>
    <name evidence="3" type="ORF">EV201_1084</name>
</gene>
<feature type="transmembrane region" description="Helical" evidence="1">
    <location>
        <begin position="213"/>
        <end position="231"/>
    </location>
</feature>
<dbReference type="PANTHER" id="PTHR39430:SF1">
    <property type="entry name" value="PROTEASE"/>
    <property type="match status" value="1"/>
</dbReference>
<feature type="transmembrane region" description="Helical" evidence="1">
    <location>
        <begin position="170"/>
        <end position="193"/>
    </location>
</feature>
<evidence type="ECO:0000313" key="3">
    <source>
        <dbReference type="EMBL" id="RZT96446.1"/>
    </source>
</evidence>
<keyword evidence="1" id="KW-1133">Transmembrane helix</keyword>
<dbReference type="InterPro" id="IPR003675">
    <property type="entry name" value="Rce1/LyrA-like_dom"/>
</dbReference>
<dbReference type="PANTHER" id="PTHR39430">
    <property type="entry name" value="MEMBRANE-ASSOCIATED PROTEASE-RELATED"/>
    <property type="match status" value="1"/>
</dbReference>
<evidence type="ECO:0000313" key="4">
    <source>
        <dbReference type="Proteomes" id="UP000293562"/>
    </source>
</evidence>
<proteinExistence type="predicted"/>
<dbReference type="RefSeq" id="WP_130306323.1">
    <property type="nucleotide sequence ID" value="NZ_SHKN01000001.1"/>
</dbReference>
<evidence type="ECO:0000259" key="2">
    <source>
        <dbReference type="Pfam" id="PF02517"/>
    </source>
</evidence>
<feature type="transmembrane region" description="Helical" evidence="1">
    <location>
        <begin position="6"/>
        <end position="24"/>
    </location>
</feature>
<dbReference type="OrthoDB" id="324900at2"/>
<feature type="transmembrane region" description="Helical" evidence="1">
    <location>
        <begin position="112"/>
        <end position="133"/>
    </location>
</feature>
<feature type="transmembrane region" description="Helical" evidence="1">
    <location>
        <begin position="45"/>
        <end position="67"/>
    </location>
</feature>
<comment type="caution">
    <text evidence="3">The sequence shown here is derived from an EMBL/GenBank/DDBJ whole genome shotgun (WGS) entry which is preliminary data.</text>
</comment>
<keyword evidence="1" id="KW-0472">Membrane</keyword>
<keyword evidence="1" id="KW-0812">Transmembrane</keyword>
<evidence type="ECO:0000256" key="1">
    <source>
        <dbReference type="SAM" id="Phobius"/>
    </source>
</evidence>
<keyword evidence="4" id="KW-1185">Reference proteome</keyword>
<dbReference type="GO" id="GO:0080120">
    <property type="term" value="P:CAAX-box protein maturation"/>
    <property type="evidence" value="ECO:0007669"/>
    <property type="project" value="UniProtKB-ARBA"/>
</dbReference>
<reference evidence="3 4" key="1">
    <citation type="submission" date="2019-02" db="EMBL/GenBank/DDBJ databases">
        <title>Genomic Encyclopedia of Type Strains, Phase IV (KMG-IV): sequencing the most valuable type-strain genomes for metagenomic binning, comparative biology and taxonomic classification.</title>
        <authorList>
            <person name="Goeker M."/>
        </authorList>
    </citation>
    <scope>NUCLEOTIDE SEQUENCE [LARGE SCALE GENOMIC DNA]</scope>
    <source>
        <strain evidence="3 4">DSM 28825</strain>
    </source>
</reference>
<feature type="transmembrane region" description="Helical" evidence="1">
    <location>
        <begin position="139"/>
        <end position="158"/>
    </location>
</feature>